<dbReference type="Proteomes" id="UP000253495">
    <property type="component" value="Unassembled WGS sequence"/>
</dbReference>
<evidence type="ECO:0000313" key="2">
    <source>
        <dbReference type="Proteomes" id="UP000253495"/>
    </source>
</evidence>
<protein>
    <submittedName>
        <fullName evidence="1">Uncharacterized protein</fullName>
    </submittedName>
</protein>
<reference evidence="1 2" key="1">
    <citation type="submission" date="2018-07" db="EMBL/GenBank/DDBJ databases">
        <title>Genomic Encyclopedia of Type Strains, Phase III (KMG-III): the genomes of soil and plant-associated and newly described type strains.</title>
        <authorList>
            <person name="Whitman W."/>
        </authorList>
    </citation>
    <scope>NUCLEOTIDE SEQUENCE [LARGE SCALE GENOMIC DNA]</scope>
    <source>
        <strain evidence="1 2">CECT 8575</strain>
    </source>
</reference>
<proteinExistence type="predicted"/>
<dbReference type="EMBL" id="QPJC01000011">
    <property type="protein sequence ID" value="RCW40513.1"/>
    <property type="molecule type" value="Genomic_DNA"/>
</dbReference>
<sequence length="70" mass="7338">MRPVPSTPGVVTSYTDGVLVNNNDTDQSYMADAQLQQEMDGGTVNSSRDVTGGYAESLTIHRANTSSSAA</sequence>
<evidence type="ECO:0000313" key="1">
    <source>
        <dbReference type="EMBL" id="RCW40513.1"/>
    </source>
</evidence>
<comment type="caution">
    <text evidence="1">The sequence shown here is derived from an EMBL/GenBank/DDBJ whole genome shotgun (WGS) entry which is preliminary data.</text>
</comment>
<keyword evidence="2" id="KW-1185">Reference proteome</keyword>
<name>A0A368VHC4_9ACTN</name>
<dbReference type="AlphaFoldDB" id="A0A368VHC4"/>
<gene>
    <name evidence="1" type="ORF">DFQ14_111163</name>
</gene>
<organism evidence="1 2">
    <name type="scientific">Halopolyspora algeriensis</name>
    <dbReference type="NCBI Taxonomy" id="1500506"/>
    <lineage>
        <taxon>Bacteria</taxon>
        <taxon>Bacillati</taxon>
        <taxon>Actinomycetota</taxon>
        <taxon>Actinomycetes</taxon>
        <taxon>Actinomycetes incertae sedis</taxon>
        <taxon>Halopolyspora</taxon>
    </lineage>
</organism>
<accession>A0A368VHC4</accession>